<reference evidence="2" key="1">
    <citation type="submission" date="2017-09" db="EMBL/GenBank/DDBJ databases">
        <title>Depth-based differentiation of microbial function through sediment-hosted aquifers and enrichment of novel symbionts in the deep terrestrial subsurface.</title>
        <authorList>
            <person name="Probst A.J."/>
            <person name="Ladd B."/>
            <person name="Jarett J.K."/>
            <person name="Geller-Mcgrath D.E."/>
            <person name="Sieber C.M.K."/>
            <person name="Emerson J.B."/>
            <person name="Anantharaman K."/>
            <person name="Thomas B.C."/>
            <person name="Malmstrom R."/>
            <person name="Stieglmeier M."/>
            <person name="Klingl A."/>
            <person name="Woyke T."/>
            <person name="Ryan C.M."/>
            <person name="Banfield J.F."/>
        </authorList>
    </citation>
    <scope>NUCLEOTIDE SEQUENCE [LARGE SCALE GENOMIC DNA]</scope>
</reference>
<protein>
    <recommendedName>
        <fullName evidence="3">VCBS repeat-containing protein</fullName>
    </recommendedName>
</protein>
<dbReference type="SUPFAM" id="SSF69318">
    <property type="entry name" value="Integrin alpha N-terminal domain"/>
    <property type="match status" value="1"/>
</dbReference>
<dbReference type="Proteomes" id="UP000228896">
    <property type="component" value="Unassembled WGS sequence"/>
</dbReference>
<name>A0A2M7DQT9_9BACT</name>
<proteinExistence type="predicted"/>
<accession>A0A2M7DQT9</accession>
<dbReference type="InterPro" id="IPR028994">
    <property type="entry name" value="Integrin_alpha_N"/>
</dbReference>
<dbReference type="EMBL" id="PETS01000008">
    <property type="protein sequence ID" value="PIV52104.1"/>
    <property type="molecule type" value="Genomic_DNA"/>
</dbReference>
<feature type="non-terminal residue" evidence="1">
    <location>
        <position position="1"/>
    </location>
</feature>
<gene>
    <name evidence="1" type="ORF">COS18_00445</name>
</gene>
<organism evidence="1 2">
    <name type="scientific">Candidatus Falkowbacteria bacterium CG02_land_8_20_14_3_00_36_14</name>
    <dbReference type="NCBI Taxonomy" id="1974560"/>
    <lineage>
        <taxon>Bacteria</taxon>
        <taxon>Candidatus Falkowiibacteriota</taxon>
    </lineage>
</organism>
<evidence type="ECO:0000313" key="1">
    <source>
        <dbReference type="EMBL" id="PIV52104.1"/>
    </source>
</evidence>
<comment type="caution">
    <text evidence="1">The sequence shown here is derived from an EMBL/GenBank/DDBJ whole genome shotgun (WGS) entry which is preliminary data.</text>
</comment>
<sequence>PGAGGGPHVRIFNSQGEVISQFFAYSPSFRGGVNVAIGDIDKDGLGEIITGAGRGGDPHIRIFELSGSLISSFYGYEKNFNGGVNIGSIKL</sequence>
<evidence type="ECO:0000313" key="2">
    <source>
        <dbReference type="Proteomes" id="UP000228896"/>
    </source>
</evidence>
<evidence type="ECO:0008006" key="3">
    <source>
        <dbReference type="Google" id="ProtNLM"/>
    </source>
</evidence>
<dbReference type="AlphaFoldDB" id="A0A2M7DQT9"/>